<dbReference type="Gene3D" id="3.50.50.60">
    <property type="entry name" value="FAD/NAD(P)-binding domain"/>
    <property type="match status" value="2"/>
</dbReference>
<evidence type="ECO:0000313" key="23">
    <source>
        <dbReference type="Proteomes" id="UP000321907"/>
    </source>
</evidence>
<dbReference type="AlphaFoldDB" id="A0A5C7FLK6"/>
<evidence type="ECO:0000256" key="4">
    <source>
        <dbReference type="ARBA" id="ARBA00022485"/>
    </source>
</evidence>
<feature type="domain" description="BFD-like [2Fe-2S]-binding" evidence="19">
    <location>
        <begin position="488"/>
        <end position="537"/>
    </location>
</feature>
<feature type="domain" description="Nitrite/sulphite reductase 4Fe-4S" evidence="17">
    <location>
        <begin position="634"/>
        <end position="770"/>
    </location>
</feature>
<feature type="domain" description="BFD-like [2Fe-2S]-binding" evidence="19">
    <location>
        <begin position="426"/>
        <end position="475"/>
    </location>
</feature>
<evidence type="ECO:0000256" key="2">
    <source>
        <dbReference type="ARBA" id="ARBA00005096"/>
    </source>
</evidence>
<comment type="cofactor">
    <cofactor evidence="16">
        <name>siroheme</name>
        <dbReference type="ChEBI" id="CHEBI:60052"/>
    </cofactor>
    <text evidence="16">Binds 1 siroheme per subunit.</text>
</comment>
<dbReference type="InterPro" id="IPR036188">
    <property type="entry name" value="FAD/NAD-bd_sf"/>
</dbReference>
<dbReference type="GO" id="GO:0046872">
    <property type="term" value="F:metal ion binding"/>
    <property type="evidence" value="ECO:0007669"/>
    <property type="project" value="UniProtKB-KW"/>
</dbReference>
<dbReference type="RefSeq" id="WP_147929357.1">
    <property type="nucleotide sequence ID" value="NZ_VOXD01000004.1"/>
</dbReference>
<comment type="cofactor">
    <cofactor evidence="14">
        <name>[2Fe-2S] cluster</name>
        <dbReference type="ChEBI" id="CHEBI:190135"/>
    </cofactor>
</comment>
<dbReference type="Pfam" id="PF07992">
    <property type="entry name" value="Pyr_redox_2"/>
    <property type="match status" value="1"/>
</dbReference>
<comment type="cofactor">
    <cofactor evidence="1 15">
        <name>FAD</name>
        <dbReference type="ChEBI" id="CHEBI:57692"/>
    </cofactor>
</comment>
<dbReference type="InterPro" id="IPR045854">
    <property type="entry name" value="NO2/SO3_Rdtase_4Fe4S_sf"/>
</dbReference>
<comment type="similarity">
    <text evidence="3">Belongs to the nitrite and sulfite reductase 4Fe-4S domain family.</text>
</comment>
<feature type="domain" description="Nitrite/Sulfite reductase ferredoxin-like" evidence="18">
    <location>
        <begin position="562"/>
        <end position="624"/>
    </location>
</feature>
<keyword evidence="9 15" id="KW-0274">FAD</keyword>
<evidence type="ECO:0000256" key="13">
    <source>
        <dbReference type="ARBA" id="ARBA00023063"/>
    </source>
</evidence>
<evidence type="ECO:0000256" key="8">
    <source>
        <dbReference type="ARBA" id="ARBA00022723"/>
    </source>
</evidence>
<keyword evidence="23" id="KW-1185">Reference proteome</keyword>
<dbReference type="GO" id="GO:0042128">
    <property type="term" value="P:nitrate assimilation"/>
    <property type="evidence" value="ECO:0007669"/>
    <property type="project" value="UniProtKB-UniRule"/>
</dbReference>
<dbReference type="GO" id="GO:0050660">
    <property type="term" value="F:flavin adenine dinucleotide binding"/>
    <property type="evidence" value="ECO:0007669"/>
    <property type="project" value="UniProtKB-UniRule"/>
</dbReference>
<proteinExistence type="inferred from homology"/>
<keyword evidence="5 16" id="KW-0349">Heme</keyword>
<evidence type="ECO:0000256" key="7">
    <source>
        <dbReference type="ARBA" id="ARBA00022714"/>
    </source>
</evidence>
<evidence type="ECO:0000259" key="18">
    <source>
        <dbReference type="Pfam" id="PF03460"/>
    </source>
</evidence>
<dbReference type="FunFam" id="3.30.413.10:FF:000007">
    <property type="entry name" value="Nitrite reductase [NAD(P)H] large subunit"/>
    <property type="match status" value="1"/>
</dbReference>
<evidence type="ECO:0000256" key="11">
    <source>
        <dbReference type="ARBA" id="ARBA00023004"/>
    </source>
</evidence>
<dbReference type="GO" id="GO:0051539">
    <property type="term" value="F:4 iron, 4 sulfur cluster binding"/>
    <property type="evidence" value="ECO:0007669"/>
    <property type="project" value="UniProtKB-KW"/>
</dbReference>
<dbReference type="GO" id="GO:0106316">
    <property type="term" value="F:nitrite reductase (NADH) activity"/>
    <property type="evidence" value="ECO:0007669"/>
    <property type="project" value="UniProtKB-EC"/>
</dbReference>
<dbReference type="InterPro" id="IPR017121">
    <property type="entry name" value="Nitrite_Rdtase_lsu"/>
</dbReference>
<evidence type="ECO:0000256" key="3">
    <source>
        <dbReference type="ARBA" id="ARBA00010429"/>
    </source>
</evidence>
<dbReference type="NCBIfam" id="NF011565">
    <property type="entry name" value="PRK14989.1"/>
    <property type="match status" value="1"/>
</dbReference>
<keyword evidence="13 15" id="KW-0534">Nitrate assimilation</keyword>
<dbReference type="InterPro" id="IPR052034">
    <property type="entry name" value="NasD-like"/>
</dbReference>
<feature type="domain" description="NADH-rubredoxin oxidoreductase C-terminal" evidence="21">
    <location>
        <begin position="324"/>
        <end position="388"/>
    </location>
</feature>
<dbReference type="Proteomes" id="UP000321907">
    <property type="component" value="Unassembled WGS sequence"/>
</dbReference>
<dbReference type="InterPro" id="IPR023753">
    <property type="entry name" value="FAD/NAD-binding_dom"/>
</dbReference>
<dbReference type="PROSITE" id="PS00365">
    <property type="entry name" value="NIR_SIR"/>
    <property type="match status" value="1"/>
</dbReference>
<organism evidence="22 23">
    <name type="scientific">Neolewinella aurantiaca</name>
    <dbReference type="NCBI Taxonomy" id="2602767"/>
    <lineage>
        <taxon>Bacteria</taxon>
        <taxon>Pseudomonadati</taxon>
        <taxon>Bacteroidota</taxon>
        <taxon>Saprospiria</taxon>
        <taxon>Saprospirales</taxon>
        <taxon>Lewinellaceae</taxon>
        <taxon>Neolewinella</taxon>
    </lineage>
</organism>
<dbReference type="InterPro" id="IPR036136">
    <property type="entry name" value="Nit/Sulf_reduc_fer-like_dom_sf"/>
</dbReference>
<protein>
    <submittedName>
        <fullName evidence="22">Nitrite reductase large subunit</fullName>
        <ecNumber evidence="22">1.7.1.15</ecNumber>
    </submittedName>
</protein>
<evidence type="ECO:0000313" key="22">
    <source>
        <dbReference type="EMBL" id="TXF90899.1"/>
    </source>
</evidence>
<evidence type="ECO:0000259" key="21">
    <source>
        <dbReference type="Pfam" id="PF18267"/>
    </source>
</evidence>
<keyword evidence="6 15" id="KW-0285">Flavoprotein</keyword>
<keyword evidence="4 16" id="KW-0004">4Fe-4S</keyword>
<evidence type="ECO:0000259" key="17">
    <source>
        <dbReference type="Pfam" id="PF01077"/>
    </source>
</evidence>
<dbReference type="InterPro" id="IPR012744">
    <property type="entry name" value="Nitri_red_NirB"/>
</dbReference>
<dbReference type="Pfam" id="PF18267">
    <property type="entry name" value="Rubredoxin_C"/>
    <property type="match status" value="1"/>
</dbReference>
<dbReference type="SUPFAM" id="SSF55124">
    <property type="entry name" value="Nitrite/Sulfite reductase N-terminal domain-like"/>
    <property type="match status" value="1"/>
</dbReference>
<keyword evidence="8 16" id="KW-0479">Metal-binding</keyword>
<evidence type="ECO:0000256" key="9">
    <source>
        <dbReference type="ARBA" id="ARBA00022827"/>
    </source>
</evidence>
<dbReference type="InterPro" id="IPR041854">
    <property type="entry name" value="BFD-like_2Fe2S-bd_dom_sf"/>
</dbReference>
<dbReference type="OrthoDB" id="9792592at2"/>
<feature type="binding site" evidence="16">
    <location>
        <position position="643"/>
    </location>
    <ligand>
        <name>[4Fe-4S] cluster</name>
        <dbReference type="ChEBI" id="CHEBI:49883"/>
    </ligand>
</feature>
<dbReference type="Gene3D" id="1.10.10.1100">
    <property type="entry name" value="BFD-like [2Fe-2S]-binding domain"/>
    <property type="match status" value="1"/>
</dbReference>
<dbReference type="GO" id="GO:0050661">
    <property type="term" value="F:NADP binding"/>
    <property type="evidence" value="ECO:0007669"/>
    <property type="project" value="UniProtKB-UniRule"/>
</dbReference>
<evidence type="ECO:0000256" key="14">
    <source>
        <dbReference type="ARBA" id="ARBA00034078"/>
    </source>
</evidence>
<feature type="binding site" evidence="16">
    <location>
        <position position="683"/>
    </location>
    <ligand>
        <name>[4Fe-4S] cluster</name>
        <dbReference type="ChEBI" id="CHEBI:49883"/>
    </ligand>
</feature>
<dbReference type="InterPro" id="IPR006066">
    <property type="entry name" value="NO2/SO3_Rdtase_FeS/sirohaem_BS"/>
</dbReference>
<sequence>MERIILVGNGMVGHKFCELFSKHPQRAAFELVVFGEECRPAYDRVHLSAFFADRDAERLSLATQSWYDEQGINLKCGTPITSVDVNNKRVVTASGETIGYDYLVFATGSSPFVPPIPGREKAGVFVYRTIEDLEGILDYAEVVKKTKSGKATVMGGGLLGLEAAKATLDMGLESHVVEFAARLMPRQLDDRGATVLKDTVEGLGLHIHTNKNTANIGGNGSITHLEFSDGQQLETDMLIVSAGIRPRDELARAAGIKVGDRGGICVDEYLRTSAPNVFAIGEAALYQSMIYGLVAPGYEMARVALSAIFADHEAQAMPDVIDMSTKLKLIGTDVASFGQAITNEDEARSIVFQDDVAGIYKRINISLDGKRLLGGILVGDAADYNMLHQIQRNGMSIPPQPEDLILGARGGESSGASVLDLPDEAVICSCENVTKGALCGHLDDGSAQSVKDLAGCTKAGSGCGGCKPMLTDLVDAYMKSQGKVVRNVICEHFPYTRQELRDLIVMKNIRTYDEALDEVGTGHGCESCKPALASIFATSYMETANPQAVIQDTNDRFLANIQRNGTYSVVPRVAGGEISPKQLVDMGRIAEKYDLYTKITGGQRIDMFGARLEELPLIWEELIAAGFESGHAYGKALRTVKSCVGSTWCRYGMDEAVSFAIELENRYKGLRSPHKLKGGVSGCIRECAEARGKDFGLIAVEGGYNLYVCGNGGARPKHAELLAGPIDRKTAFLYLDRMLIFYLRTAPPLTRTAAWLDNMEGGIDYLKSVVIDDALGLNAEFEAEMNSLVAAYRCEWKEAVETPHLRSRFQTFINTDEEDSTLEFVDLRGQKMPKAWA</sequence>
<evidence type="ECO:0000259" key="20">
    <source>
        <dbReference type="Pfam" id="PF07992"/>
    </source>
</evidence>
<comment type="cofactor">
    <cofactor evidence="16">
        <name>[4Fe-4S] cluster</name>
        <dbReference type="ChEBI" id="CHEBI:49883"/>
    </cofactor>
    <text evidence="16">Binds 1 [4Fe-4S] cluster per subunit.</text>
</comment>
<dbReference type="EC" id="1.7.1.15" evidence="22"/>
<keyword evidence="10 22" id="KW-0560">Oxidoreductase</keyword>
<dbReference type="InterPro" id="IPR041575">
    <property type="entry name" value="Rubredoxin_C"/>
</dbReference>
<dbReference type="PANTHER" id="PTHR43809:SF1">
    <property type="entry name" value="NITRITE REDUCTASE (NADH) LARGE SUBUNIT"/>
    <property type="match status" value="1"/>
</dbReference>
<reference evidence="22 23" key="1">
    <citation type="submission" date="2019-08" db="EMBL/GenBank/DDBJ databases">
        <title>Lewinella sp. strain SSH13 Genome sequencing and assembly.</title>
        <authorList>
            <person name="Kim I."/>
        </authorList>
    </citation>
    <scope>NUCLEOTIDE SEQUENCE [LARGE SCALE GENOMIC DNA]</scope>
    <source>
        <strain evidence="22 23">SSH13</strain>
    </source>
</reference>
<dbReference type="CDD" id="cd19944">
    <property type="entry name" value="NirB_Fer2_BFD-like_2"/>
    <property type="match status" value="1"/>
</dbReference>
<dbReference type="GO" id="GO:0051537">
    <property type="term" value="F:2 iron, 2 sulfur cluster binding"/>
    <property type="evidence" value="ECO:0007669"/>
    <property type="project" value="UniProtKB-KW"/>
</dbReference>
<feature type="binding site" evidence="16">
    <location>
        <position position="687"/>
    </location>
    <ligand>
        <name>[4Fe-4S] cluster</name>
        <dbReference type="ChEBI" id="CHEBI:49883"/>
    </ligand>
</feature>
<dbReference type="InterPro" id="IPR006067">
    <property type="entry name" value="NO2/SO3_Rdtase_4Fe4S_dom"/>
</dbReference>
<gene>
    <name evidence="22" type="primary">nirB</name>
    <name evidence="22" type="ORF">FUA23_03625</name>
</gene>
<evidence type="ECO:0000256" key="1">
    <source>
        <dbReference type="ARBA" id="ARBA00001974"/>
    </source>
</evidence>
<dbReference type="Pfam" id="PF03460">
    <property type="entry name" value="NIR_SIR_ferr"/>
    <property type="match status" value="1"/>
</dbReference>
<dbReference type="EMBL" id="VOXD01000004">
    <property type="protein sequence ID" value="TXF90899.1"/>
    <property type="molecule type" value="Genomic_DNA"/>
</dbReference>
<accession>A0A5C7FLK6</accession>
<dbReference type="Pfam" id="PF04324">
    <property type="entry name" value="Fer2_BFD"/>
    <property type="match status" value="2"/>
</dbReference>
<dbReference type="PIRSF" id="PIRSF037149">
    <property type="entry name" value="NirB"/>
    <property type="match status" value="1"/>
</dbReference>
<dbReference type="InterPro" id="IPR005117">
    <property type="entry name" value="NiRdtase/SiRdtase_haem-b_fer"/>
</dbReference>
<dbReference type="PRINTS" id="PR00397">
    <property type="entry name" value="SIROHAEM"/>
</dbReference>
<feature type="binding site" description="axial binding residue" evidence="16">
    <location>
        <position position="687"/>
    </location>
    <ligand>
        <name>siroheme</name>
        <dbReference type="ChEBI" id="CHEBI:60052"/>
    </ligand>
    <ligandPart>
        <name>Fe</name>
        <dbReference type="ChEBI" id="CHEBI:18248"/>
    </ligandPart>
</feature>
<feature type="domain" description="FAD/NAD(P)-binding" evidence="20">
    <location>
        <begin position="3"/>
        <end position="298"/>
    </location>
</feature>
<dbReference type="PANTHER" id="PTHR43809">
    <property type="entry name" value="NITRITE REDUCTASE (NADH) LARGE SUBUNIT"/>
    <property type="match status" value="1"/>
</dbReference>
<evidence type="ECO:0000256" key="16">
    <source>
        <dbReference type="PIRSR" id="PIRSR037149-1"/>
    </source>
</evidence>
<dbReference type="PRINTS" id="PR00368">
    <property type="entry name" value="FADPNR"/>
</dbReference>
<dbReference type="Pfam" id="PF01077">
    <property type="entry name" value="NIR_SIR"/>
    <property type="match status" value="1"/>
</dbReference>
<dbReference type="SUPFAM" id="SSF51905">
    <property type="entry name" value="FAD/NAD(P)-binding domain"/>
    <property type="match status" value="2"/>
</dbReference>
<keyword evidence="11 16" id="KW-0408">Iron</keyword>
<dbReference type="GO" id="GO:0020037">
    <property type="term" value="F:heme binding"/>
    <property type="evidence" value="ECO:0007669"/>
    <property type="project" value="InterPro"/>
</dbReference>
<evidence type="ECO:0000256" key="6">
    <source>
        <dbReference type="ARBA" id="ARBA00022630"/>
    </source>
</evidence>
<comment type="pathway">
    <text evidence="2">Nitrogen metabolism; nitrate reduction (assimilation).</text>
</comment>
<evidence type="ECO:0000256" key="12">
    <source>
        <dbReference type="ARBA" id="ARBA00023014"/>
    </source>
</evidence>
<dbReference type="InterPro" id="IPR007419">
    <property type="entry name" value="BFD-like_2Fe2S-bd_dom"/>
</dbReference>
<keyword evidence="7" id="KW-0001">2Fe-2S</keyword>
<name>A0A5C7FLK6_9BACT</name>
<evidence type="ECO:0000256" key="10">
    <source>
        <dbReference type="ARBA" id="ARBA00023002"/>
    </source>
</evidence>
<dbReference type="FunFam" id="3.50.50.60:FF:000033">
    <property type="entry name" value="Nitrite reductase [NAD(P)H], large subunit"/>
    <property type="match status" value="1"/>
</dbReference>
<feature type="binding site" evidence="16">
    <location>
        <position position="649"/>
    </location>
    <ligand>
        <name>[4Fe-4S] cluster</name>
        <dbReference type="ChEBI" id="CHEBI:49883"/>
    </ligand>
</feature>
<evidence type="ECO:0000259" key="19">
    <source>
        <dbReference type="Pfam" id="PF04324"/>
    </source>
</evidence>
<evidence type="ECO:0000256" key="5">
    <source>
        <dbReference type="ARBA" id="ARBA00022617"/>
    </source>
</evidence>
<comment type="caution">
    <text evidence="22">The sequence shown here is derived from an EMBL/GenBank/DDBJ whole genome shotgun (WGS) entry which is preliminary data.</text>
</comment>
<dbReference type="Gene3D" id="3.30.413.10">
    <property type="entry name" value="Sulfite Reductase Hemoprotein, domain 1"/>
    <property type="match status" value="1"/>
</dbReference>
<dbReference type="SUPFAM" id="SSF56014">
    <property type="entry name" value="Nitrite and sulphite reductase 4Fe-4S domain-like"/>
    <property type="match status" value="1"/>
</dbReference>
<dbReference type="InterPro" id="IPR016156">
    <property type="entry name" value="FAD/NAD-linked_Rdtase_dimer_sf"/>
</dbReference>
<keyword evidence="12 16" id="KW-0411">Iron-sulfur</keyword>
<dbReference type="Gene3D" id="3.30.390.30">
    <property type="match status" value="1"/>
</dbReference>
<dbReference type="UniPathway" id="UPA00653"/>
<evidence type="ECO:0000256" key="15">
    <source>
        <dbReference type="PIRNR" id="PIRNR037149"/>
    </source>
</evidence>
<dbReference type="NCBIfam" id="TIGR02374">
    <property type="entry name" value="nitri_red_nirB"/>
    <property type="match status" value="1"/>
</dbReference>